<reference evidence="1" key="1">
    <citation type="submission" date="2023-10" db="EMBL/GenBank/DDBJ databases">
        <title>The first scallop-associated chemosynthetic bacterial symbiont.</title>
        <authorList>
            <person name="Lin Y.-T."/>
            <person name="Sun J."/>
            <person name="Ip J.C.-H."/>
            <person name="He X."/>
            <person name="Gao Z.-M."/>
            <person name="Perez M."/>
            <person name="Xu T."/>
            <person name="Qian P.-Y."/>
            <person name="Qiu J.-W."/>
        </authorList>
    </citation>
    <scope>NUCLEOTIDE SEQUENCE</scope>
    <source>
        <strain evidence="1">Gill1</strain>
    </source>
</reference>
<name>A0AAU6PHP1_9GAMM</name>
<sequence length="654" mass="74953">MSENTTDLDHIISKLSGEGGLGQLLLNDDVKAKLVEYLHKETNLSKVVIKFTLGIIYKLANNCIKQTNKQINSYFQNKISKYSALIKALNWYFDELEKKLNAKNFFKDIKDGKLNADNLDKLDTSLQAVGTIYRQNEEIKGLIAEALSQLSEIIDTLETMKVKLPINLAPTTHSDTKLQRFHYNSAFIPFVGREKEQEILKKFVDSEPPFSWLSLCEQGGAGKSRLAYHFCHHGVDAFWDKGFFKVNPNTNTDDFNQWQPSLDTFIVIDYAGNHIQKVKTLLSNFEQKAQVTHCKIRVLLLERNLKTPNNWYEVLTSGSGNSLKTFEYSDPFNLNALSDEENYNIAEQFAPSKLPSSQDFSAKLEKIDTKKRAFFAAMLADSIEQGTSSNNKEALFDEYYRRSYEHFWKKIDNKYYYFLGLASIGANINPKMLNGYPQVELFPIINEINQQHIKALEINYNNGSYTNTAVDLMAEYFVLKHILSDDYTIIQTSNGNTWLNYIWQDLPEYAVSFTARCLFDFPELAKSLLNLTESDNLTTVANILVYLTAITGDTNLEQTTTHYRTLRDLASKHKQSEIYIAQAKALFNLITYYGETNLEQATKHYQTLDNLASKHKQSEIYIEQAKALVNLVNYYGETNLEQAKTLPNTRQLSK</sequence>
<proteinExistence type="predicted"/>
<evidence type="ECO:0000313" key="1">
    <source>
        <dbReference type="EMBL" id="WXU00503.1"/>
    </source>
</evidence>
<organism evidence="1">
    <name type="scientific">Catillopecten margaritatus gill symbiont</name>
    <dbReference type="NCBI Taxonomy" id="3083288"/>
    <lineage>
        <taxon>Bacteria</taxon>
        <taxon>Pseudomonadati</taxon>
        <taxon>Pseudomonadota</taxon>
        <taxon>Gammaproteobacteria</taxon>
        <taxon>sulfur-oxidizing symbionts</taxon>
    </lineage>
</organism>
<evidence type="ECO:0008006" key="2">
    <source>
        <dbReference type="Google" id="ProtNLM"/>
    </source>
</evidence>
<dbReference type="EMBL" id="CP138327">
    <property type="protein sequence ID" value="WXU00503.1"/>
    <property type="molecule type" value="Genomic_DNA"/>
</dbReference>
<dbReference type="AlphaFoldDB" id="A0AAU6PHP1"/>
<dbReference type="InterPro" id="IPR027417">
    <property type="entry name" value="P-loop_NTPase"/>
</dbReference>
<accession>A0AAU6PHP1</accession>
<gene>
    <name evidence="1" type="ORF">Ctma_1226</name>
</gene>
<dbReference type="SUPFAM" id="SSF52540">
    <property type="entry name" value="P-loop containing nucleoside triphosphate hydrolases"/>
    <property type="match status" value="1"/>
</dbReference>
<protein>
    <recommendedName>
        <fullName evidence="2">NB-ARC domain-containing protein</fullName>
    </recommendedName>
</protein>